<dbReference type="EMBL" id="JAGGNH010000007">
    <property type="protein sequence ID" value="KAJ0968567.1"/>
    <property type="molecule type" value="Genomic_DNA"/>
</dbReference>
<reference evidence="1" key="2">
    <citation type="journal article" date="2022" name="Hortic Res">
        <title>The genome of Dioscorea zingiberensis sheds light on the biosynthesis, origin and evolution of the medicinally important diosgenin saponins.</title>
        <authorList>
            <person name="Li Y."/>
            <person name="Tan C."/>
            <person name="Li Z."/>
            <person name="Guo J."/>
            <person name="Li S."/>
            <person name="Chen X."/>
            <person name="Wang C."/>
            <person name="Dai X."/>
            <person name="Yang H."/>
            <person name="Song W."/>
            <person name="Hou L."/>
            <person name="Xu J."/>
            <person name="Tong Z."/>
            <person name="Xu A."/>
            <person name="Yuan X."/>
            <person name="Wang W."/>
            <person name="Yang Q."/>
            <person name="Chen L."/>
            <person name="Sun Z."/>
            <person name="Wang K."/>
            <person name="Pan B."/>
            <person name="Chen J."/>
            <person name="Bao Y."/>
            <person name="Liu F."/>
            <person name="Qi X."/>
            <person name="Gang D.R."/>
            <person name="Wen J."/>
            <person name="Li J."/>
        </authorList>
    </citation>
    <scope>NUCLEOTIDE SEQUENCE</scope>
    <source>
        <strain evidence="1">Dzin_1.0</strain>
    </source>
</reference>
<evidence type="ECO:0000313" key="2">
    <source>
        <dbReference type="Proteomes" id="UP001085076"/>
    </source>
</evidence>
<accession>A0A9D5H9W0</accession>
<gene>
    <name evidence="1" type="ORF">J5N97_025484</name>
</gene>
<dbReference type="AlphaFoldDB" id="A0A9D5H9W0"/>
<dbReference type="Proteomes" id="UP001085076">
    <property type="component" value="Miscellaneous, Linkage group lg07"/>
</dbReference>
<keyword evidence="2" id="KW-1185">Reference proteome</keyword>
<organism evidence="1 2">
    <name type="scientific">Dioscorea zingiberensis</name>
    <dbReference type="NCBI Taxonomy" id="325984"/>
    <lineage>
        <taxon>Eukaryota</taxon>
        <taxon>Viridiplantae</taxon>
        <taxon>Streptophyta</taxon>
        <taxon>Embryophyta</taxon>
        <taxon>Tracheophyta</taxon>
        <taxon>Spermatophyta</taxon>
        <taxon>Magnoliopsida</taxon>
        <taxon>Liliopsida</taxon>
        <taxon>Dioscoreales</taxon>
        <taxon>Dioscoreaceae</taxon>
        <taxon>Dioscorea</taxon>
    </lineage>
</organism>
<protein>
    <submittedName>
        <fullName evidence="1">Uncharacterized protein</fullName>
    </submittedName>
</protein>
<reference evidence="1" key="1">
    <citation type="submission" date="2021-03" db="EMBL/GenBank/DDBJ databases">
        <authorList>
            <person name="Li Z."/>
            <person name="Yang C."/>
        </authorList>
    </citation>
    <scope>NUCLEOTIDE SEQUENCE</scope>
    <source>
        <strain evidence="1">Dzin_1.0</strain>
        <tissue evidence="1">Leaf</tissue>
    </source>
</reference>
<comment type="caution">
    <text evidence="1">The sequence shown here is derived from an EMBL/GenBank/DDBJ whole genome shotgun (WGS) entry which is preliminary data.</text>
</comment>
<evidence type="ECO:0000313" key="1">
    <source>
        <dbReference type="EMBL" id="KAJ0968567.1"/>
    </source>
</evidence>
<proteinExistence type="predicted"/>
<name>A0A9D5H9W0_9LILI</name>
<sequence>MAKYIVGCEFNGDDISTKCLLLSVLSSLRPEIWQTDTTTTPSSSDIDEARGTSAGQIQDCRLVCILRSRRIAELS</sequence>